<dbReference type="GO" id="GO:0016709">
    <property type="term" value="F:oxidoreductase activity, acting on paired donors, with incorporation or reduction of molecular oxygen, NAD(P)H as one donor, and incorporation of one atom of oxygen"/>
    <property type="evidence" value="ECO:0007669"/>
    <property type="project" value="UniProtKB-ARBA"/>
</dbReference>
<dbReference type="Gene3D" id="3.30.9.10">
    <property type="entry name" value="D-Amino Acid Oxidase, subunit A, domain 2"/>
    <property type="match status" value="1"/>
</dbReference>
<evidence type="ECO:0000256" key="2">
    <source>
        <dbReference type="ARBA" id="ARBA00022630"/>
    </source>
</evidence>
<feature type="domain" description="FAD-binding" evidence="4">
    <location>
        <begin position="12"/>
        <end position="362"/>
    </location>
</feature>
<keyword evidence="2" id="KW-0285">Flavoprotein</keyword>
<gene>
    <name evidence="5" type="ORF">GGR43_004011</name>
</gene>
<dbReference type="InterPro" id="IPR050641">
    <property type="entry name" value="RIFMO-like"/>
</dbReference>
<reference evidence="5 6" key="1">
    <citation type="submission" date="2020-08" db="EMBL/GenBank/DDBJ databases">
        <title>Genomic Encyclopedia of Type Strains, Phase IV (KMG-IV): sequencing the most valuable type-strain genomes for metagenomic binning, comparative biology and taxonomic classification.</title>
        <authorList>
            <person name="Goeker M."/>
        </authorList>
    </citation>
    <scope>NUCLEOTIDE SEQUENCE [LARGE SCALE GENOMIC DNA]</scope>
    <source>
        <strain evidence="5 6">DSM 26189</strain>
    </source>
</reference>
<dbReference type="EMBL" id="JACIDT010000021">
    <property type="protein sequence ID" value="MBB3928267.1"/>
    <property type="molecule type" value="Genomic_DNA"/>
</dbReference>
<dbReference type="AlphaFoldDB" id="A0A7W6BR44"/>
<protein>
    <submittedName>
        <fullName evidence="5">2-polyprenyl-6-methoxyphenol hydroxylase-like FAD-dependent oxidoreductase</fullName>
    </submittedName>
</protein>
<organism evidence="5 6">
    <name type="scientific">Sphingobium jiangsuense</name>
    <dbReference type="NCBI Taxonomy" id="870476"/>
    <lineage>
        <taxon>Bacteria</taxon>
        <taxon>Pseudomonadati</taxon>
        <taxon>Pseudomonadota</taxon>
        <taxon>Alphaproteobacteria</taxon>
        <taxon>Sphingomonadales</taxon>
        <taxon>Sphingomonadaceae</taxon>
        <taxon>Sphingobium</taxon>
    </lineage>
</organism>
<dbReference type="Pfam" id="PF21274">
    <property type="entry name" value="Rng_hyd_C"/>
    <property type="match status" value="1"/>
</dbReference>
<dbReference type="InterPro" id="IPR002938">
    <property type="entry name" value="FAD-bd"/>
</dbReference>
<comment type="caution">
    <text evidence="5">The sequence shown here is derived from an EMBL/GenBank/DDBJ whole genome shotgun (WGS) entry which is preliminary data.</text>
</comment>
<sequence>MTAPHLKHHPRVVIIGAGPTGLALAIELGSRSIPCLVIERTERGGYAPRAKTTHVRTREHMRRWGIADRLAALSPFGIDYPSDVHFVTRLGGWPLAKFEDSLNCSPARDERYNEHGQWIPQYKLEAVLREHAQSLPDVTIRYGQEYVGFTQDDACVHVDIHDSASGHDWSVEADYLVGADGARSLVRDTIGAKMIGTYGLSRNYNIIFEAPGLAEAHPHGPGIMYWQVNAETPSLIGRMDEGELWYFMPTMLPPDVTLSDEEALDLIRRSTGIDMPYRILSSDEWVASRLLADRYRLGQVFLAGDACHLHPPFGGFGMNMGVSDAVDLGWKLAARLQGWGGEALLDSYEAERRPVHDMVLDEAEGNHSVLANQLYRPGLEDDSEEGARIREEVGALIREAKYREFNALGIVLGYRYLGSPIIADDGSSQGWKMSRDYAPSAAPGALAPHRWLADGRSLYDLFGKDLTLLVTNEAAREEAEAAAREAQQAGIPLDLLAVTDAGLEELYEARLALIRPDQHIAWRGNHAPPRAVLDLITGHGADAAHDVERVRTA</sequence>
<evidence type="ECO:0000259" key="4">
    <source>
        <dbReference type="Pfam" id="PF01494"/>
    </source>
</evidence>
<keyword evidence="3" id="KW-0274">FAD</keyword>
<dbReference type="PANTHER" id="PTHR43004:SF19">
    <property type="entry name" value="BINDING MONOOXYGENASE, PUTATIVE (JCVI)-RELATED"/>
    <property type="match status" value="1"/>
</dbReference>
<dbReference type="Proteomes" id="UP000571950">
    <property type="component" value="Unassembled WGS sequence"/>
</dbReference>
<dbReference type="PRINTS" id="PR00420">
    <property type="entry name" value="RNGMNOXGNASE"/>
</dbReference>
<dbReference type="SUPFAM" id="SSF51905">
    <property type="entry name" value="FAD/NAD(P)-binding domain"/>
    <property type="match status" value="1"/>
</dbReference>
<dbReference type="RefSeq" id="WP_188073554.1">
    <property type="nucleotide sequence ID" value="NZ_BSPS01000011.1"/>
</dbReference>
<dbReference type="Gene3D" id="3.50.50.60">
    <property type="entry name" value="FAD/NAD(P)-binding domain"/>
    <property type="match status" value="1"/>
</dbReference>
<accession>A0A7W6BR44</accession>
<evidence type="ECO:0000256" key="3">
    <source>
        <dbReference type="ARBA" id="ARBA00022827"/>
    </source>
</evidence>
<evidence type="ECO:0000313" key="6">
    <source>
        <dbReference type="Proteomes" id="UP000571950"/>
    </source>
</evidence>
<comment type="cofactor">
    <cofactor evidence="1">
        <name>FAD</name>
        <dbReference type="ChEBI" id="CHEBI:57692"/>
    </cofactor>
</comment>
<evidence type="ECO:0000256" key="1">
    <source>
        <dbReference type="ARBA" id="ARBA00001974"/>
    </source>
</evidence>
<dbReference type="NCBIfam" id="NF004780">
    <property type="entry name" value="PRK06126.1"/>
    <property type="match status" value="1"/>
</dbReference>
<proteinExistence type="predicted"/>
<dbReference type="InterPro" id="IPR036188">
    <property type="entry name" value="FAD/NAD-bd_sf"/>
</dbReference>
<name>A0A7W6BR44_9SPHN</name>
<dbReference type="PANTHER" id="PTHR43004">
    <property type="entry name" value="TRK SYSTEM POTASSIUM UPTAKE PROTEIN"/>
    <property type="match status" value="1"/>
</dbReference>
<dbReference type="Pfam" id="PF01494">
    <property type="entry name" value="FAD_binding_3"/>
    <property type="match status" value="1"/>
</dbReference>
<keyword evidence="6" id="KW-1185">Reference proteome</keyword>
<dbReference type="GO" id="GO:0071949">
    <property type="term" value="F:FAD binding"/>
    <property type="evidence" value="ECO:0007669"/>
    <property type="project" value="InterPro"/>
</dbReference>
<evidence type="ECO:0000313" key="5">
    <source>
        <dbReference type="EMBL" id="MBB3928267.1"/>
    </source>
</evidence>
<dbReference type="Gene3D" id="3.40.30.120">
    <property type="match status" value="1"/>
</dbReference>